<dbReference type="InterPro" id="IPR015943">
    <property type="entry name" value="WD40/YVTN_repeat-like_dom_sf"/>
</dbReference>
<dbReference type="RefSeq" id="WP_343844617.1">
    <property type="nucleotide sequence ID" value="NZ_BAAAEI010000010.1"/>
</dbReference>
<gene>
    <name evidence="1" type="primary">aztD</name>
    <name evidence="1" type="ORF">GCM10009092_19880</name>
</gene>
<dbReference type="Gene3D" id="2.130.10.10">
    <property type="entry name" value="YVTN repeat-like/Quinoprotein amine dehydrogenase"/>
    <property type="match status" value="1"/>
</dbReference>
<protein>
    <submittedName>
        <fullName evidence="1">Metallochaperone AztD</fullName>
    </submittedName>
</protein>
<dbReference type="InterPro" id="IPR011044">
    <property type="entry name" value="Quino_amine_DH_bsu"/>
</dbReference>
<keyword evidence="2" id="KW-1185">Reference proteome</keyword>
<evidence type="ECO:0000313" key="1">
    <source>
        <dbReference type="EMBL" id="GAA0355644.1"/>
    </source>
</evidence>
<organism evidence="1 2">
    <name type="scientific">Bowmanella denitrificans</name>
    <dbReference type="NCBI Taxonomy" id="366582"/>
    <lineage>
        <taxon>Bacteria</taxon>
        <taxon>Pseudomonadati</taxon>
        <taxon>Pseudomonadota</taxon>
        <taxon>Gammaproteobacteria</taxon>
        <taxon>Alteromonadales</taxon>
        <taxon>Alteromonadaceae</taxon>
        <taxon>Bowmanella</taxon>
    </lineage>
</organism>
<dbReference type="SUPFAM" id="SSF50969">
    <property type="entry name" value="YVTN repeat-like/Quinoprotein amine dehydrogenase"/>
    <property type="match status" value="1"/>
</dbReference>
<dbReference type="SUPFAM" id="SSF101908">
    <property type="entry name" value="Putative isomerase YbhE"/>
    <property type="match status" value="1"/>
</dbReference>
<comment type="caution">
    <text evidence="1">The sequence shown here is derived from an EMBL/GenBank/DDBJ whole genome shotgun (WGS) entry which is preliminary data.</text>
</comment>
<name>A0ABN0X611_9ALTE</name>
<proteinExistence type="predicted"/>
<evidence type="ECO:0000313" key="2">
    <source>
        <dbReference type="Proteomes" id="UP001501757"/>
    </source>
</evidence>
<dbReference type="EMBL" id="BAAAEI010000010">
    <property type="protein sequence ID" value="GAA0355644.1"/>
    <property type="molecule type" value="Genomic_DNA"/>
</dbReference>
<accession>A0ABN0X611</accession>
<sequence>MTLQTQLKHLSLIIGATMLAACGDATTQIIEKEPIVVPGDGDDHDHGDVSSAGRLLVTSKGSNQVTLFELEDNSLLASIGLTFEPAYLYASPSKRYAMLVQRNDNQVEFIDGGLWQEDHGDHLHPYQQAPALMDFSLNGSRPTHVTVGASQVAVFFDGDGQNGVNASAAMFDEMHIGSDNNDYPIQEFDTHMHGAAQARGENLFATLRDANSATTLPDRIARFHAHGDHFHQEETYEVICPVLHGSAQNHDAVAFACGDGVVVIEEQDGQFSASKIVNSADFTEGMRIGSLRAHLAGEQFFGIAGSQVFVINPEAGEMEKLDWQPHEGAALLAMELSLDGETLVILDSQGYLSLLQAHAHDNELHWELAHKLDISEADVADMPEGSRFEMTLSGEQVFVASPIEKHILSVDLHDATISTELELDFVPQKLTWLGIVGEVADAHDH</sequence>
<dbReference type="Proteomes" id="UP001501757">
    <property type="component" value="Unassembled WGS sequence"/>
</dbReference>
<reference evidence="1 2" key="1">
    <citation type="journal article" date="2019" name="Int. J. Syst. Evol. Microbiol.">
        <title>The Global Catalogue of Microorganisms (GCM) 10K type strain sequencing project: providing services to taxonomists for standard genome sequencing and annotation.</title>
        <authorList>
            <consortium name="The Broad Institute Genomics Platform"/>
            <consortium name="The Broad Institute Genome Sequencing Center for Infectious Disease"/>
            <person name="Wu L."/>
            <person name="Ma J."/>
        </authorList>
    </citation>
    <scope>NUCLEOTIDE SEQUENCE [LARGE SCALE GENOMIC DNA]</scope>
    <source>
        <strain evidence="1 2">JCM 13378</strain>
    </source>
</reference>